<comment type="caution">
    <text evidence="1">The sequence shown here is derived from an EMBL/GenBank/DDBJ whole genome shotgun (WGS) entry which is preliminary data.</text>
</comment>
<evidence type="ECO:0000313" key="2">
    <source>
        <dbReference type="Proteomes" id="UP000324800"/>
    </source>
</evidence>
<gene>
    <name evidence="1" type="ORF">EZS28_005952</name>
</gene>
<sequence>MDTYLSHPKLDIQKFIIYTIWRCDDSRKKGENFIFSSDNYIKQWVLITQEEEKDIEVVMKEPLMRYNCCTSKKFEKQEIVRIMDVLAKNVSISNISNVLLNNLEKLFQVNHDFIRFSDKIKSDIVFDDF</sequence>
<reference evidence="1 2" key="1">
    <citation type="submission" date="2019-03" db="EMBL/GenBank/DDBJ databases">
        <title>Single cell metagenomics reveals metabolic interactions within the superorganism composed of flagellate Streblomastix strix and complex community of Bacteroidetes bacteria on its surface.</title>
        <authorList>
            <person name="Treitli S.C."/>
            <person name="Kolisko M."/>
            <person name="Husnik F."/>
            <person name="Keeling P."/>
            <person name="Hampl V."/>
        </authorList>
    </citation>
    <scope>NUCLEOTIDE SEQUENCE [LARGE SCALE GENOMIC DNA]</scope>
    <source>
        <strain evidence="1">ST1C</strain>
    </source>
</reference>
<organism evidence="1 2">
    <name type="scientific">Streblomastix strix</name>
    <dbReference type="NCBI Taxonomy" id="222440"/>
    <lineage>
        <taxon>Eukaryota</taxon>
        <taxon>Metamonada</taxon>
        <taxon>Preaxostyla</taxon>
        <taxon>Oxymonadida</taxon>
        <taxon>Streblomastigidae</taxon>
        <taxon>Streblomastix</taxon>
    </lineage>
</organism>
<dbReference type="EMBL" id="SNRW01000938">
    <property type="protein sequence ID" value="KAA6398524.1"/>
    <property type="molecule type" value="Genomic_DNA"/>
</dbReference>
<dbReference type="AlphaFoldDB" id="A0A5J4WTZ9"/>
<proteinExistence type="predicted"/>
<protein>
    <submittedName>
        <fullName evidence="1">Uncharacterized protein</fullName>
    </submittedName>
</protein>
<accession>A0A5J4WTZ9</accession>
<dbReference type="Proteomes" id="UP000324800">
    <property type="component" value="Unassembled WGS sequence"/>
</dbReference>
<name>A0A5J4WTZ9_9EUKA</name>
<evidence type="ECO:0000313" key="1">
    <source>
        <dbReference type="EMBL" id="KAA6398524.1"/>
    </source>
</evidence>